<name>A0A2M4CB03_9DIPT</name>
<dbReference type="AlphaFoldDB" id="A0A2M4CB03"/>
<feature type="region of interest" description="Disordered" evidence="1">
    <location>
        <begin position="62"/>
        <end position="83"/>
    </location>
</feature>
<sequence length="83" mass="9607">MPKERHCFLHLFLLPSMAAVVSELKWLIQGIAEESATKEVRGMFLQANNANYTHTNTHTHTHTYIHPHKHKHNRLARSEPDSV</sequence>
<protein>
    <submittedName>
        <fullName evidence="3">Putative secreted protein</fullName>
    </submittedName>
</protein>
<feature type="compositionally biased region" description="Basic residues" evidence="1">
    <location>
        <begin position="62"/>
        <end position="75"/>
    </location>
</feature>
<dbReference type="EMBL" id="GGFJ01013395">
    <property type="protein sequence ID" value="MBW62536.1"/>
    <property type="molecule type" value="Transcribed_RNA"/>
</dbReference>
<proteinExistence type="predicted"/>
<feature type="chain" id="PRO_5014928185" evidence="2">
    <location>
        <begin position="24"/>
        <end position="83"/>
    </location>
</feature>
<organism evidence="3">
    <name type="scientific">Anopheles marajoara</name>
    <dbReference type="NCBI Taxonomy" id="58244"/>
    <lineage>
        <taxon>Eukaryota</taxon>
        <taxon>Metazoa</taxon>
        <taxon>Ecdysozoa</taxon>
        <taxon>Arthropoda</taxon>
        <taxon>Hexapoda</taxon>
        <taxon>Insecta</taxon>
        <taxon>Pterygota</taxon>
        <taxon>Neoptera</taxon>
        <taxon>Endopterygota</taxon>
        <taxon>Diptera</taxon>
        <taxon>Nematocera</taxon>
        <taxon>Culicoidea</taxon>
        <taxon>Culicidae</taxon>
        <taxon>Anophelinae</taxon>
        <taxon>Anopheles</taxon>
    </lineage>
</organism>
<reference evidence="3" key="1">
    <citation type="submission" date="2018-01" db="EMBL/GenBank/DDBJ databases">
        <title>An insight into the sialome of Amazonian anophelines.</title>
        <authorList>
            <person name="Ribeiro J.M."/>
            <person name="Scarpassa V."/>
            <person name="Calvo E."/>
        </authorList>
    </citation>
    <scope>NUCLEOTIDE SEQUENCE</scope>
    <source>
        <tissue evidence="3">Salivary glands</tissue>
    </source>
</reference>
<accession>A0A2M4CB03</accession>
<keyword evidence="2" id="KW-0732">Signal</keyword>
<feature type="signal peptide" evidence="2">
    <location>
        <begin position="1"/>
        <end position="23"/>
    </location>
</feature>
<evidence type="ECO:0000313" key="3">
    <source>
        <dbReference type="EMBL" id="MBW62536.1"/>
    </source>
</evidence>
<evidence type="ECO:0000256" key="2">
    <source>
        <dbReference type="SAM" id="SignalP"/>
    </source>
</evidence>
<evidence type="ECO:0000256" key="1">
    <source>
        <dbReference type="SAM" id="MobiDB-lite"/>
    </source>
</evidence>